<comment type="caution">
    <text evidence="3">The sequence shown here is derived from an EMBL/GenBank/DDBJ whole genome shotgun (WGS) entry which is preliminary data.</text>
</comment>
<evidence type="ECO:0000313" key="3">
    <source>
        <dbReference type="EMBL" id="CAK3826863.1"/>
    </source>
</evidence>
<dbReference type="EMBL" id="CAVMBE010000004">
    <property type="protein sequence ID" value="CAK3826863.1"/>
    <property type="molecule type" value="Genomic_DNA"/>
</dbReference>
<dbReference type="Proteomes" id="UP001296104">
    <property type="component" value="Unassembled WGS sequence"/>
</dbReference>
<dbReference type="Pfam" id="PF24483">
    <property type="entry name" value="DUF7582"/>
    <property type="match status" value="1"/>
</dbReference>
<evidence type="ECO:0000313" key="4">
    <source>
        <dbReference type="Proteomes" id="UP001296104"/>
    </source>
</evidence>
<gene>
    <name evidence="3" type="ORF">LECACI_7A001275</name>
</gene>
<sequence>MGCSSSNSEPSAQQARPVQIGRPQDITLHVPRRQKDAEGAELQVVDQELTRQNIHRALQYTAQYLNERRQNLTLVTVGGAINTMYLRSRQTTHDVDFFGAHLNQRQLQMIDEAMQYAERMSSVPLGGAWLNNESRCTWLRMLGDTSQTVQLEQDMVVFKEPGLTVVAAPWSYSFISKSQRLGSQYERPYDLDDAVAYLAEWNRRMGNEVATARMIQDLCARYRQPMIADPVLRRVNERYRTRHRRDGIRT</sequence>
<evidence type="ECO:0000259" key="2">
    <source>
        <dbReference type="Pfam" id="PF24483"/>
    </source>
</evidence>
<proteinExistence type="predicted"/>
<organism evidence="3 4">
    <name type="scientific">Lecanosticta acicola</name>
    <dbReference type="NCBI Taxonomy" id="111012"/>
    <lineage>
        <taxon>Eukaryota</taxon>
        <taxon>Fungi</taxon>
        <taxon>Dikarya</taxon>
        <taxon>Ascomycota</taxon>
        <taxon>Pezizomycotina</taxon>
        <taxon>Dothideomycetes</taxon>
        <taxon>Dothideomycetidae</taxon>
        <taxon>Mycosphaerellales</taxon>
        <taxon>Mycosphaerellaceae</taxon>
        <taxon>Lecanosticta</taxon>
    </lineage>
</organism>
<feature type="compositionally biased region" description="Polar residues" evidence="1">
    <location>
        <begin position="1"/>
        <end position="16"/>
    </location>
</feature>
<protein>
    <recommendedName>
        <fullName evidence="2">DUF7582 domain-containing protein</fullName>
    </recommendedName>
</protein>
<feature type="region of interest" description="Disordered" evidence="1">
    <location>
        <begin position="1"/>
        <end position="23"/>
    </location>
</feature>
<accession>A0AAI8YSQ5</accession>
<name>A0AAI8YSQ5_9PEZI</name>
<dbReference type="InterPro" id="IPR056004">
    <property type="entry name" value="DUF7582"/>
</dbReference>
<evidence type="ECO:0000256" key="1">
    <source>
        <dbReference type="SAM" id="MobiDB-lite"/>
    </source>
</evidence>
<keyword evidence="4" id="KW-1185">Reference proteome</keyword>
<feature type="domain" description="DUF7582" evidence="2">
    <location>
        <begin position="51"/>
        <end position="245"/>
    </location>
</feature>
<reference evidence="3" key="1">
    <citation type="submission" date="2023-11" db="EMBL/GenBank/DDBJ databases">
        <authorList>
            <person name="Alioto T."/>
            <person name="Alioto T."/>
            <person name="Gomez Garrido J."/>
        </authorList>
    </citation>
    <scope>NUCLEOTIDE SEQUENCE</scope>
</reference>
<dbReference type="AlphaFoldDB" id="A0AAI8YSQ5"/>